<gene>
    <name evidence="2" type="ORF">ACFSXZ_23185</name>
</gene>
<dbReference type="InterPro" id="IPR010852">
    <property type="entry name" value="ABATE"/>
</dbReference>
<proteinExistence type="predicted"/>
<feature type="domain" description="Zinc finger CGNR" evidence="1">
    <location>
        <begin position="158"/>
        <end position="201"/>
    </location>
</feature>
<reference evidence="3" key="1">
    <citation type="journal article" date="2019" name="Int. J. Syst. Evol. Microbiol.">
        <title>The Global Catalogue of Microorganisms (GCM) 10K type strain sequencing project: providing services to taxonomists for standard genome sequencing and annotation.</title>
        <authorList>
            <consortium name="The Broad Institute Genomics Platform"/>
            <consortium name="The Broad Institute Genome Sequencing Center for Infectious Disease"/>
            <person name="Wu L."/>
            <person name="Ma J."/>
        </authorList>
    </citation>
    <scope>NUCLEOTIDE SEQUENCE [LARGE SCALE GENOMIC DNA]</scope>
    <source>
        <strain evidence="3">CGMCC 4.7645</strain>
    </source>
</reference>
<dbReference type="PANTHER" id="PTHR35525:SF3">
    <property type="entry name" value="BLL6575 PROTEIN"/>
    <property type="match status" value="1"/>
</dbReference>
<dbReference type="Pfam" id="PF11706">
    <property type="entry name" value="zf-CGNR"/>
    <property type="match status" value="1"/>
</dbReference>
<dbReference type="SUPFAM" id="SSF160904">
    <property type="entry name" value="Jann2411-like"/>
    <property type="match status" value="1"/>
</dbReference>
<dbReference type="RefSeq" id="WP_378267243.1">
    <property type="nucleotide sequence ID" value="NZ_JBHUKR010000011.1"/>
</dbReference>
<name>A0ABW5G2U6_9PSEU</name>
<keyword evidence="3" id="KW-1185">Reference proteome</keyword>
<comment type="caution">
    <text evidence="2">The sequence shown here is derived from an EMBL/GenBank/DDBJ whole genome shotgun (WGS) entry which is preliminary data.</text>
</comment>
<evidence type="ECO:0000313" key="3">
    <source>
        <dbReference type="Proteomes" id="UP001597417"/>
    </source>
</evidence>
<organism evidence="2 3">
    <name type="scientific">Amycolatopsis pigmentata</name>
    <dbReference type="NCBI Taxonomy" id="450801"/>
    <lineage>
        <taxon>Bacteria</taxon>
        <taxon>Bacillati</taxon>
        <taxon>Actinomycetota</taxon>
        <taxon>Actinomycetes</taxon>
        <taxon>Pseudonocardiales</taxon>
        <taxon>Pseudonocardiaceae</taxon>
        <taxon>Amycolatopsis</taxon>
    </lineage>
</organism>
<dbReference type="InterPro" id="IPR021005">
    <property type="entry name" value="Znf_CGNR"/>
</dbReference>
<dbReference type="InterPro" id="IPR023286">
    <property type="entry name" value="ABATE_dom_sf"/>
</dbReference>
<dbReference type="Pfam" id="PF07336">
    <property type="entry name" value="ABATE"/>
    <property type="match status" value="1"/>
</dbReference>
<dbReference type="EMBL" id="JBHUKR010000011">
    <property type="protein sequence ID" value="MFD2419241.1"/>
    <property type="molecule type" value="Genomic_DNA"/>
</dbReference>
<protein>
    <submittedName>
        <fullName evidence="2">CGNR zinc finger domain-containing protein</fullName>
    </submittedName>
</protein>
<sequence>MATASAGWEFELAGGHPALDLVNTVAWRLDPARTVDRISGFSSLARWSAAAGLIAPDVETDLLQQAAARPDRAQEALREARAIREAVHGVAGAVADGREPGEHHLNTVHRMLARAIGRAEIASVVPWRWTLRPRAPADLPWAIALAAGRLFQEEDLTRLRRCHDAGCGWLFLDRSRNGSRRWCSSADCGNRARARRHYERHRTS</sequence>
<accession>A0ABW5G2U6</accession>
<dbReference type="Proteomes" id="UP001597417">
    <property type="component" value="Unassembled WGS sequence"/>
</dbReference>
<dbReference type="PANTHER" id="PTHR35525">
    <property type="entry name" value="BLL6575 PROTEIN"/>
    <property type="match status" value="1"/>
</dbReference>
<dbReference type="Gene3D" id="1.10.3300.10">
    <property type="entry name" value="Jann2411-like domain"/>
    <property type="match status" value="1"/>
</dbReference>
<evidence type="ECO:0000259" key="1">
    <source>
        <dbReference type="Pfam" id="PF11706"/>
    </source>
</evidence>
<evidence type="ECO:0000313" key="2">
    <source>
        <dbReference type="EMBL" id="MFD2419241.1"/>
    </source>
</evidence>